<dbReference type="GO" id="GO:0005940">
    <property type="term" value="C:septin ring"/>
    <property type="evidence" value="ECO:0007669"/>
    <property type="project" value="UniProtKB-ARBA"/>
</dbReference>
<dbReference type="GO" id="GO:0031105">
    <property type="term" value="C:septin complex"/>
    <property type="evidence" value="ECO:0007669"/>
    <property type="project" value="UniProtKB-ARBA"/>
</dbReference>
<evidence type="ECO:0000256" key="5">
    <source>
        <dbReference type="ARBA" id="ARBA00023306"/>
    </source>
</evidence>
<feature type="coiled-coil region" evidence="7">
    <location>
        <begin position="349"/>
        <end position="401"/>
    </location>
</feature>
<feature type="domain" description="Septin-type G" evidence="8">
    <location>
        <begin position="39"/>
        <end position="311"/>
    </location>
</feature>
<dbReference type="EMBL" id="CP119920">
    <property type="protein sequence ID" value="WFD16691.1"/>
    <property type="molecule type" value="Genomic_DNA"/>
</dbReference>
<name>A0AAJ6CL83_9BASI</name>
<dbReference type="AlphaFoldDB" id="A0AAJ6CL83"/>
<dbReference type="InterPro" id="IPR030379">
    <property type="entry name" value="G_SEPTIN_dom"/>
</dbReference>
<dbReference type="SUPFAM" id="SSF52540">
    <property type="entry name" value="P-loop containing nucleoside triphosphate hydrolases"/>
    <property type="match status" value="1"/>
</dbReference>
<evidence type="ECO:0000256" key="7">
    <source>
        <dbReference type="SAM" id="Coils"/>
    </source>
</evidence>
<dbReference type="InterPro" id="IPR027417">
    <property type="entry name" value="P-loop_NTPase"/>
</dbReference>
<accession>A0AAJ6CL83</accession>
<dbReference type="PROSITE" id="PS51719">
    <property type="entry name" value="G_SEPTIN"/>
    <property type="match status" value="1"/>
</dbReference>
<keyword evidence="10" id="KW-1185">Reference proteome</keyword>
<dbReference type="GO" id="GO:0000281">
    <property type="term" value="P:mitotic cytokinesis"/>
    <property type="evidence" value="ECO:0007669"/>
    <property type="project" value="UniProtKB-ARBA"/>
</dbReference>
<protein>
    <submittedName>
        <fullName evidence="9">Cell division control protein 3</fullName>
    </submittedName>
</protein>
<evidence type="ECO:0000256" key="1">
    <source>
        <dbReference type="ARBA" id="ARBA00022618"/>
    </source>
</evidence>
<dbReference type="Pfam" id="PF00735">
    <property type="entry name" value="Septin"/>
    <property type="match status" value="1"/>
</dbReference>
<evidence type="ECO:0000256" key="4">
    <source>
        <dbReference type="ARBA" id="ARBA00023134"/>
    </source>
</evidence>
<dbReference type="Gene3D" id="3.40.50.300">
    <property type="entry name" value="P-loop containing nucleotide triphosphate hydrolases"/>
    <property type="match status" value="1"/>
</dbReference>
<dbReference type="GO" id="GO:0032161">
    <property type="term" value="C:cleavage apparatus septin structure"/>
    <property type="evidence" value="ECO:0007669"/>
    <property type="project" value="UniProtKB-ARBA"/>
</dbReference>
<keyword evidence="3 7" id="KW-0175">Coiled coil</keyword>
<dbReference type="PANTHER" id="PTHR18884">
    <property type="entry name" value="SEPTIN"/>
    <property type="match status" value="1"/>
</dbReference>
<gene>
    <name evidence="9" type="primary">CDC3</name>
    <name evidence="9" type="ORF">MARU1_002735</name>
</gene>
<evidence type="ECO:0000256" key="3">
    <source>
        <dbReference type="ARBA" id="ARBA00023054"/>
    </source>
</evidence>
<keyword evidence="1 9" id="KW-0132">Cell division</keyword>
<organism evidence="9 10">
    <name type="scientific">Malassezia arunalokei</name>
    <dbReference type="NCBI Taxonomy" id="1514897"/>
    <lineage>
        <taxon>Eukaryota</taxon>
        <taxon>Fungi</taxon>
        <taxon>Dikarya</taxon>
        <taxon>Basidiomycota</taxon>
        <taxon>Ustilaginomycotina</taxon>
        <taxon>Malasseziomycetes</taxon>
        <taxon>Malasseziales</taxon>
        <taxon>Malasseziaceae</taxon>
        <taxon>Malassezia</taxon>
    </lineage>
</organism>
<sequence>MMASAPAVSPSAAAQRKKLTSYVGFANLPNQIHRAAVRKGFTFTAMVVGETGLGKSTLINTLFNTNLVPSGEDRDMSQVPTQTVGIETISADIEENDVCLRLNLIDTPGFGDFVNNENTWEPILQTIESRFESYLEQENRVSRSRIVDNRVHALLYFIQPTGHGLRHIDLEFMTRLNNYATVIPIIAKSDTVSENELQQYKQRILRDLEFHGIDIVRLPMGEEDDEETIAEVTEIQRRLPFAIVGSNNLVKTPDGRIVRGRAYPWGVIEVDNENHCDFVKLRQMLIRSNMEDLRELTQLRYEKYRSDKLRSLGVIQDDSVFTAINPTEKNAEARAMHEAKLAKMENDMKAVFQRKVAEKEAKLKQSEEELYARHRQMRAALDQQRRELEERKRRLQNMFRQM</sequence>
<evidence type="ECO:0000256" key="6">
    <source>
        <dbReference type="RuleBase" id="RU004560"/>
    </source>
</evidence>
<dbReference type="CDD" id="cd01850">
    <property type="entry name" value="CDC_Septin"/>
    <property type="match status" value="1"/>
</dbReference>
<evidence type="ECO:0000313" key="10">
    <source>
        <dbReference type="Proteomes" id="UP001217582"/>
    </source>
</evidence>
<keyword evidence="5" id="KW-0131">Cell cycle</keyword>
<dbReference type="FunFam" id="3.40.50.300:FF:000162">
    <property type="entry name" value="septin-7 isoform X1"/>
    <property type="match status" value="1"/>
</dbReference>
<dbReference type="InterPro" id="IPR016491">
    <property type="entry name" value="Septin"/>
</dbReference>
<keyword evidence="2 6" id="KW-0547">Nucleotide-binding</keyword>
<evidence type="ECO:0000259" key="8">
    <source>
        <dbReference type="PROSITE" id="PS51719"/>
    </source>
</evidence>
<comment type="similarity">
    <text evidence="6">Belongs to the TRAFAC class TrmE-Era-EngA-EngB-Septin-like GTPase superfamily. Septin GTPase family.</text>
</comment>
<keyword evidence="4 6" id="KW-0342">GTP-binding</keyword>
<dbReference type="PIRSF" id="PIRSF006698">
    <property type="entry name" value="Septin"/>
    <property type="match status" value="1"/>
</dbReference>
<evidence type="ECO:0000256" key="2">
    <source>
        <dbReference type="ARBA" id="ARBA00022741"/>
    </source>
</evidence>
<dbReference type="GO" id="GO:0005525">
    <property type="term" value="F:GTP binding"/>
    <property type="evidence" value="ECO:0007669"/>
    <property type="project" value="UniProtKB-KW"/>
</dbReference>
<dbReference type="Proteomes" id="UP001217582">
    <property type="component" value="Chromosome 5"/>
</dbReference>
<evidence type="ECO:0000313" key="9">
    <source>
        <dbReference type="EMBL" id="WFD16691.1"/>
    </source>
</evidence>
<reference evidence="9 10" key="1">
    <citation type="submission" date="2023-03" db="EMBL/GenBank/DDBJ databases">
        <title>Mating type loci evolution in Malassezia.</title>
        <authorList>
            <person name="Coelho M.A."/>
        </authorList>
    </citation>
    <scope>NUCLEOTIDE SEQUENCE [LARGE SCALE GENOMIC DNA]</scope>
    <source>
        <strain evidence="9 10">CBS 13387</strain>
    </source>
</reference>
<proteinExistence type="inferred from homology"/>